<protein>
    <submittedName>
        <fullName evidence="1">Uncharacterized protein</fullName>
    </submittedName>
</protein>
<dbReference type="RefSeq" id="WP_204015110.1">
    <property type="nucleotide sequence ID" value="NZ_BOOG01000017.1"/>
</dbReference>
<comment type="caution">
    <text evidence="1">The sequence shown here is derived from an EMBL/GenBank/DDBJ whole genome shotgun (WGS) entry which is preliminary data.</text>
</comment>
<organism evidence="1 2">
    <name type="scientific">Sphaerimonospora thailandensis</name>
    <dbReference type="NCBI Taxonomy" id="795644"/>
    <lineage>
        <taxon>Bacteria</taxon>
        <taxon>Bacillati</taxon>
        <taxon>Actinomycetota</taxon>
        <taxon>Actinomycetes</taxon>
        <taxon>Streptosporangiales</taxon>
        <taxon>Streptosporangiaceae</taxon>
        <taxon>Sphaerimonospora</taxon>
    </lineage>
</organism>
<sequence length="54" mass="6150">MGRRIVPVLVAAAESDRTLRQKIQYYKDVLGVRCRPEEPRREEPGVCEPAPARS</sequence>
<dbReference type="Proteomes" id="UP000610966">
    <property type="component" value="Unassembled WGS sequence"/>
</dbReference>
<proteinExistence type="predicted"/>
<dbReference type="AlphaFoldDB" id="A0A8J3VYB3"/>
<gene>
    <name evidence="1" type="ORF">Mth01_20970</name>
</gene>
<accession>A0A8J3VYB3</accession>
<name>A0A8J3VYB3_9ACTN</name>
<dbReference type="EMBL" id="BOOG01000017">
    <property type="protein sequence ID" value="GIH69844.1"/>
    <property type="molecule type" value="Genomic_DNA"/>
</dbReference>
<evidence type="ECO:0000313" key="1">
    <source>
        <dbReference type="EMBL" id="GIH69844.1"/>
    </source>
</evidence>
<keyword evidence="2" id="KW-1185">Reference proteome</keyword>
<evidence type="ECO:0000313" key="2">
    <source>
        <dbReference type="Proteomes" id="UP000610966"/>
    </source>
</evidence>
<reference evidence="1" key="1">
    <citation type="submission" date="2021-01" db="EMBL/GenBank/DDBJ databases">
        <title>Whole genome shotgun sequence of Sphaerimonospora thailandensis NBRC 107569.</title>
        <authorList>
            <person name="Komaki H."/>
            <person name="Tamura T."/>
        </authorList>
    </citation>
    <scope>NUCLEOTIDE SEQUENCE</scope>
    <source>
        <strain evidence="1">NBRC 107569</strain>
    </source>
</reference>